<dbReference type="GO" id="GO:0016705">
    <property type="term" value="F:oxidoreductase activity, acting on paired donors, with incorporation or reduction of molecular oxygen"/>
    <property type="evidence" value="ECO:0007669"/>
    <property type="project" value="InterPro"/>
</dbReference>
<accession>A0A8D9MFS8</accession>
<dbReference type="InterPro" id="IPR007330">
    <property type="entry name" value="MIT_dom"/>
</dbReference>
<comment type="similarity">
    <text evidence="1">Belongs to the cytochrome P450 family.</text>
</comment>
<dbReference type="GO" id="GO:0005524">
    <property type="term" value="F:ATP binding"/>
    <property type="evidence" value="ECO:0007669"/>
    <property type="project" value="InterPro"/>
</dbReference>
<dbReference type="Proteomes" id="UP000694005">
    <property type="component" value="Chromosome A04"/>
</dbReference>
<dbReference type="InterPro" id="IPR003593">
    <property type="entry name" value="AAA+_ATPase"/>
</dbReference>
<dbReference type="PANTHER" id="PTHR47950">
    <property type="entry name" value="CYTOCHROME P450, FAMILY 76, SUBFAMILY C, POLYPEPTIDE 5-RELATED"/>
    <property type="match status" value="1"/>
</dbReference>
<protein>
    <recommendedName>
        <fullName evidence="8">AAA+ ATPase domain-containing protein</fullName>
    </recommendedName>
</protein>
<dbReference type="FunFam" id="3.40.50.300:FF:000958">
    <property type="entry name" value="Spastin, putative"/>
    <property type="match status" value="1"/>
</dbReference>
<name>A0A8D9MFS8_BRACM</name>
<evidence type="ECO:0000256" key="2">
    <source>
        <dbReference type="SAM" id="MobiDB-lite"/>
    </source>
</evidence>
<dbReference type="SUPFAM" id="SSF52540">
    <property type="entry name" value="P-loop containing nucleoside triphosphate hydrolases"/>
    <property type="match status" value="1"/>
</dbReference>
<reference evidence="6 7" key="1">
    <citation type="submission" date="2021-07" db="EMBL/GenBank/DDBJ databases">
        <authorList>
            <consortium name="Genoscope - CEA"/>
            <person name="William W."/>
        </authorList>
    </citation>
    <scope>NUCLEOTIDE SEQUENCE [LARGE SCALE GENOMIC DNA]</scope>
</reference>
<evidence type="ECO:0000313" key="6">
    <source>
        <dbReference type="EMBL" id="CAG7908622.1"/>
    </source>
</evidence>
<feature type="compositionally biased region" description="Low complexity" evidence="2">
    <location>
        <begin position="1140"/>
        <end position="1154"/>
    </location>
</feature>
<dbReference type="SMART" id="SM00382">
    <property type="entry name" value="AAA"/>
    <property type="match status" value="1"/>
</dbReference>
<dbReference type="PRINTS" id="PR00385">
    <property type="entry name" value="P450"/>
</dbReference>
<feature type="transmembrane region" description="Helical" evidence="3">
    <location>
        <begin position="6"/>
        <end position="23"/>
    </location>
</feature>
<dbReference type="CDD" id="cd19524">
    <property type="entry name" value="RecA-like_spastin"/>
    <property type="match status" value="1"/>
</dbReference>
<dbReference type="InterPro" id="IPR003959">
    <property type="entry name" value="ATPase_AAA_core"/>
</dbReference>
<dbReference type="PANTHER" id="PTHR47950:SF22">
    <property type="entry name" value="CYTOCHROME P450 76C1-RELATED"/>
    <property type="match status" value="1"/>
</dbReference>
<dbReference type="GO" id="GO:0016887">
    <property type="term" value="F:ATP hydrolysis activity"/>
    <property type="evidence" value="ECO:0007669"/>
    <property type="project" value="InterPro"/>
</dbReference>
<sequence>MDIMLGKTLFLLGCFILSCFFIISTTRSRRRKSLTAAATPPGPPRLPIIGNINLVGKDPHRSFADLSKTYGPVMSLKLGFLNTVVVTSPEAAREVLRTHDQVLSNRGSNNSINSINHQEFSLVWAPSSSLRWRLLRKLSATLLFSPQRMEATKALRMKKVKDLISFMSESSEREEAVDISHALFTTTLNIISNILFSVDLGSYDPLKELNGFKDTVIGVMEAIGNPDAANYFPFLRFLDLQGNSKKMKDNIERLFKVFRGFIDAKIAEQSLRNNPKDVTDSDFVDALLHLTEGDGAELNTNDIEHFLSVIFLSHMNDYKTDRTINLDNNGSYVLMYQDLFTAGADTSSSTVEWAMAELLSNPKTMEKAQAEIDHVIGQNGIVQESDISELPYLQAVVKETFRIHPAAPLLVPRKAEADVEVLGFMVPKDTQVLVNVKISFEKKRMEFILGQALFLLFCFILSCFLIICTTRSRRKSFEAAATPPGPPRLPIIGNIHLVEAAKEVLRTHDQVLSWRSSTNSIRSINHHEVSVVWLPPSSARWRLLRKLSVTLLFSPQRIEATKALRLNKVKELVSFMNESSERDEPVDISRASFITALNIISNILFSVDLGSYDLKKSNEFQDAVIGVMEAIGNPDAANYFPFLAFLDMQGNRKAMKVASEKLFRVFRGFIDAKIAKRSLRNSRENVSTHDFVDALLDLTKEDEVELNTNDFVHLLLSYFEALKQWQELKLRSIVREKNYLASHGGPARLPPPPDRSKQDALPSKLRVLMNYTSPPPPQDSTKQVVEKKEKKAKAGVDAAKKVKPGSEAKSEAKAVEESKSEGNTASPDQENDGEDIVLNKGDEKKKKKRKRNEIKDLRFEQELAELDGRSKRKERKKKYWEAKKQKKKGKTEDTLRENFPKHEQIRFGDVVQAPPKLAVVPKARKTPMSASKERLRLEAIEAYRSRNGWTSRPGVQIPTTSSRMNLFLVSNSFDYFDSSRTMNSISEQNMVNMSFLRGIIDSFSSIFTEEEEHSNHRHEISKHDPTVPTSSSSMNGVDGAVTVTNERVAYKLKGYFDLAKEEISKGVRAEEWGLHDDALLHYRYAQRIMNEASSTPSPSYITSSEKEKVRLYREKISKWQSQVSGRLQALGKRTGEQFDSQAVPSPSLASVPSSNRRVSLPRTSLPRGGTGVARSPKDATTTNPKPAKEAGGGYDDKLVEMINTTIVDRSPSVKWDDVAGLDGAKQALMEMVILPAKRRDLFTGLRRPARGLLLFGPPGNGKTMLAKAVASESQATFFNVSASSLTSKWVGEAEKLVKTLFQVAISRQPSVIFMDEIDSIMSTRSISENEASRRLKSEFLIQFDGVTSNPDDLVIVIGATNKPQELDDAVLRRLVKRIYVPLPDPNVRKLLFKTKLKCQPHSLSGYSGSDLQALCEEAAMMPIRELGADILTIQANKVRPLRYDDFRKSMGVIRPSLSKSKWEELERWNSEFGSN</sequence>
<dbReference type="InterPro" id="IPR041569">
    <property type="entry name" value="AAA_lid_3"/>
</dbReference>
<keyword evidence="3" id="KW-1133">Transmembrane helix</keyword>
<evidence type="ECO:0000313" key="7">
    <source>
        <dbReference type="Proteomes" id="UP000694005"/>
    </source>
</evidence>
<dbReference type="PRINTS" id="PR00463">
    <property type="entry name" value="EP450I"/>
</dbReference>
<dbReference type="EMBL" id="LS974620">
    <property type="protein sequence ID" value="CAG7908622.1"/>
    <property type="molecule type" value="Genomic_DNA"/>
</dbReference>
<dbReference type="GO" id="GO:0005506">
    <property type="term" value="F:iron ion binding"/>
    <property type="evidence" value="ECO:0007669"/>
    <property type="project" value="InterPro"/>
</dbReference>
<dbReference type="InterPro" id="IPR002401">
    <property type="entry name" value="Cyt_P450_E_grp-I"/>
</dbReference>
<evidence type="ECO:0008006" key="8">
    <source>
        <dbReference type="Google" id="ProtNLM"/>
    </source>
</evidence>
<dbReference type="GO" id="GO:0020037">
    <property type="term" value="F:heme binding"/>
    <property type="evidence" value="ECO:0007669"/>
    <property type="project" value="InterPro"/>
</dbReference>
<feature type="compositionally biased region" description="Basic residues" evidence="2">
    <location>
        <begin position="870"/>
        <end position="889"/>
    </location>
</feature>
<feature type="domain" description="AAA+ ATPase" evidence="4">
    <location>
        <begin position="1248"/>
        <end position="1384"/>
    </location>
</feature>
<dbReference type="FunFam" id="1.20.58.80:FF:000019">
    <property type="entry name" value="AAA-type ATPase family protein"/>
    <property type="match status" value="1"/>
</dbReference>
<proteinExistence type="inferred from homology"/>
<feature type="transmembrane region" description="Helical" evidence="3">
    <location>
        <begin position="447"/>
        <end position="467"/>
    </location>
</feature>
<dbReference type="Pfam" id="PF00067">
    <property type="entry name" value="p450"/>
    <property type="match status" value="3"/>
</dbReference>
<dbReference type="Gene3D" id="3.40.50.300">
    <property type="entry name" value="P-loop containing nucleotide triphosphate hydrolases"/>
    <property type="match status" value="1"/>
</dbReference>
<organism evidence="6 7">
    <name type="scientific">Brassica campestris</name>
    <name type="common">Field mustard</name>
    <dbReference type="NCBI Taxonomy" id="3711"/>
    <lineage>
        <taxon>Eukaryota</taxon>
        <taxon>Viridiplantae</taxon>
        <taxon>Streptophyta</taxon>
        <taxon>Embryophyta</taxon>
        <taxon>Tracheophyta</taxon>
        <taxon>Spermatophyta</taxon>
        <taxon>Magnoliopsida</taxon>
        <taxon>eudicotyledons</taxon>
        <taxon>Gunneridae</taxon>
        <taxon>Pentapetalae</taxon>
        <taxon>rosids</taxon>
        <taxon>malvids</taxon>
        <taxon>Brassicales</taxon>
        <taxon>Brassicaceae</taxon>
        <taxon>Brassiceae</taxon>
        <taxon>Brassica</taxon>
    </lineage>
</organism>
<evidence type="ECO:0000259" key="4">
    <source>
        <dbReference type="SMART" id="SM00382"/>
    </source>
</evidence>
<dbReference type="Pfam" id="PF17862">
    <property type="entry name" value="AAA_lid_3"/>
    <property type="match status" value="1"/>
</dbReference>
<dbReference type="InterPro" id="IPR003960">
    <property type="entry name" value="ATPase_AAA_CS"/>
</dbReference>
<keyword evidence="3" id="KW-0472">Membrane</keyword>
<dbReference type="PROSITE" id="PS00674">
    <property type="entry name" value="AAA"/>
    <property type="match status" value="1"/>
</dbReference>
<dbReference type="CDD" id="cd02679">
    <property type="entry name" value="MIT_spastin"/>
    <property type="match status" value="1"/>
</dbReference>
<dbReference type="Gramene" id="A04p35230.2_BraZ1">
    <property type="protein sequence ID" value="A04p35230.2_BraZ1.CDS"/>
    <property type="gene ID" value="A04g35230.2_BraZ1"/>
</dbReference>
<feature type="region of interest" description="Disordered" evidence="2">
    <location>
        <begin position="870"/>
        <end position="894"/>
    </location>
</feature>
<dbReference type="Gene3D" id="1.10.8.60">
    <property type="match status" value="1"/>
</dbReference>
<dbReference type="Gene3D" id="1.20.58.80">
    <property type="entry name" value="Phosphotransferase system, lactose/cellobiose-type IIA subunit"/>
    <property type="match status" value="1"/>
</dbReference>
<dbReference type="Gene3D" id="1.10.630.10">
    <property type="entry name" value="Cytochrome P450"/>
    <property type="match status" value="2"/>
</dbReference>
<evidence type="ECO:0000256" key="1">
    <source>
        <dbReference type="ARBA" id="ARBA00010617"/>
    </source>
</evidence>
<feature type="domain" description="MIT" evidence="5">
    <location>
        <begin position="1052"/>
        <end position="1129"/>
    </location>
</feature>
<dbReference type="GO" id="GO:0004497">
    <property type="term" value="F:monooxygenase activity"/>
    <property type="evidence" value="ECO:0007669"/>
    <property type="project" value="InterPro"/>
</dbReference>
<evidence type="ECO:0000256" key="3">
    <source>
        <dbReference type="SAM" id="Phobius"/>
    </source>
</evidence>
<feature type="region of interest" description="Disordered" evidence="2">
    <location>
        <begin position="1135"/>
        <end position="1194"/>
    </location>
</feature>
<evidence type="ECO:0000259" key="5">
    <source>
        <dbReference type="SMART" id="SM00745"/>
    </source>
</evidence>
<feature type="compositionally biased region" description="Basic and acidic residues" evidence="2">
    <location>
        <begin position="1013"/>
        <end position="1025"/>
    </location>
</feature>
<dbReference type="SMART" id="SM00745">
    <property type="entry name" value="MIT"/>
    <property type="match status" value="1"/>
</dbReference>
<dbReference type="InterPro" id="IPR036396">
    <property type="entry name" value="Cyt_P450_sf"/>
</dbReference>
<dbReference type="InterPro" id="IPR027417">
    <property type="entry name" value="P-loop_NTPase"/>
</dbReference>
<dbReference type="Pfam" id="PF00004">
    <property type="entry name" value="AAA"/>
    <property type="match status" value="1"/>
</dbReference>
<feature type="region of interest" description="Disordered" evidence="2">
    <location>
        <begin position="1012"/>
        <end position="1037"/>
    </location>
</feature>
<keyword evidence="3" id="KW-0812">Transmembrane</keyword>
<dbReference type="SUPFAM" id="SSF48264">
    <property type="entry name" value="Cytochrome P450"/>
    <property type="match status" value="2"/>
</dbReference>
<gene>
    <name evidence="6" type="ORF">BRAPAZ1V2_A04P35230.2</name>
</gene>
<feature type="compositionally biased region" description="Basic and acidic residues" evidence="2">
    <location>
        <begin position="784"/>
        <end position="820"/>
    </location>
</feature>
<feature type="region of interest" description="Disordered" evidence="2">
    <location>
        <begin position="768"/>
        <end position="851"/>
    </location>
</feature>
<dbReference type="InterPro" id="IPR001128">
    <property type="entry name" value="Cyt_P450"/>
</dbReference>